<keyword evidence="4" id="KW-0964">Secreted</keyword>
<proteinExistence type="inferred from homology"/>
<accession>A0AAW1S246</accession>
<feature type="chain" id="PRO_5043878472" description="Expansin-like EG45 domain-containing protein" evidence="7">
    <location>
        <begin position="28"/>
        <end position="370"/>
    </location>
</feature>
<dbReference type="CDD" id="cd22271">
    <property type="entry name" value="DPBB_EXP_N-like"/>
    <property type="match status" value="1"/>
</dbReference>
<dbReference type="InterPro" id="IPR036749">
    <property type="entry name" value="Expansin_CBD_sf"/>
</dbReference>
<evidence type="ECO:0000313" key="11">
    <source>
        <dbReference type="Proteomes" id="UP001445335"/>
    </source>
</evidence>
<comment type="subcellular location">
    <subcellularLocation>
        <location evidence="1">Membrane</location>
        <topology evidence="1">Peripheral membrane protein</topology>
    </subcellularLocation>
    <subcellularLocation>
        <location evidence="2">Secreted</location>
        <location evidence="2">Cell wall</location>
    </subcellularLocation>
</comment>
<dbReference type="InterPro" id="IPR036908">
    <property type="entry name" value="RlpA-like_sf"/>
</dbReference>
<dbReference type="SUPFAM" id="SSF50685">
    <property type="entry name" value="Barwin-like endoglucanases"/>
    <property type="match status" value="1"/>
</dbReference>
<evidence type="ECO:0000256" key="4">
    <source>
        <dbReference type="ARBA" id="ARBA00022512"/>
    </source>
</evidence>
<feature type="domain" description="Expansin-like EG45" evidence="8">
    <location>
        <begin position="59"/>
        <end position="171"/>
    </location>
</feature>
<dbReference type="GO" id="GO:0009664">
    <property type="term" value="P:plant-type cell wall organization"/>
    <property type="evidence" value="ECO:0007669"/>
    <property type="project" value="InterPro"/>
</dbReference>
<feature type="signal peptide" evidence="7">
    <location>
        <begin position="1"/>
        <end position="27"/>
    </location>
</feature>
<evidence type="ECO:0000256" key="2">
    <source>
        <dbReference type="ARBA" id="ARBA00004191"/>
    </source>
</evidence>
<dbReference type="PROSITE" id="PS50842">
    <property type="entry name" value="EXPANSIN_EG45"/>
    <property type="match status" value="1"/>
</dbReference>
<dbReference type="InterPro" id="IPR002963">
    <property type="entry name" value="Expansin"/>
</dbReference>
<comment type="similarity">
    <text evidence="3">Belongs to the expansin family. Expansin A subfamily.</text>
</comment>
<comment type="caution">
    <text evidence="10">The sequence shown here is derived from an EMBL/GenBank/DDBJ whole genome shotgun (WGS) entry which is preliminary data.</text>
</comment>
<dbReference type="Pfam" id="PF01357">
    <property type="entry name" value="Expansin_C"/>
    <property type="match status" value="1"/>
</dbReference>
<dbReference type="EMBL" id="JALJOU010000015">
    <property type="protein sequence ID" value="KAK9839672.1"/>
    <property type="molecule type" value="Genomic_DNA"/>
</dbReference>
<evidence type="ECO:0000256" key="7">
    <source>
        <dbReference type="SAM" id="SignalP"/>
    </source>
</evidence>
<reference evidence="10 11" key="1">
    <citation type="journal article" date="2024" name="Nat. Commun.">
        <title>Phylogenomics reveals the evolutionary origins of lichenization in chlorophyte algae.</title>
        <authorList>
            <person name="Puginier C."/>
            <person name="Libourel C."/>
            <person name="Otte J."/>
            <person name="Skaloud P."/>
            <person name="Haon M."/>
            <person name="Grisel S."/>
            <person name="Petersen M."/>
            <person name="Berrin J.G."/>
            <person name="Delaux P.M."/>
            <person name="Dal Grande F."/>
            <person name="Keller J."/>
        </authorList>
    </citation>
    <scope>NUCLEOTIDE SEQUENCE [LARGE SCALE GENOMIC DNA]</scope>
    <source>
        <strain evidence="10 11">SAG 245.80</strain>
    </source>
</reference>
<dbReference type="InterPro" id="IPR007112">
    <property type="entry name" value="Expansin/allergen_DPBB_dom"/>
</dbReference>
<keyword evidence="4" id="KW-0134">Cell wall</keyword>
<evidence type="ECO:0000256" key="5">
    <source>
        <dbReference type="ARBA" id="ARBA00023136"/>
    </source>
</evidence>
<keyword evidence="7" id="KW-0732">Signal</keyword>
<organism evidence="10 11">
    <name type="scientific">Elliptochloris bilobata</name>
    <dbReference type="NCBI Taxonomy" id="381761"/>
    <lineage>
        <taxon>Eukaryota</taxon>
        <taxon>Viridiplantae</taxon>
        <taxon>Chlorophyta</taxon>
        <taxon>core chlorophytes</taxon>
        <taxon>Trebouxiophyceae</taxon>
        <taxon>Trebouxiophyceae incertae sedis</taxon>
        <taxon>Elliptochloris clade</taxon>
        <taxon>Elliptochloris</taxon>
    </lineage>
</organism>
<feature type="region of interest" description="Disordered" evidence="6">
    <location>
        <begin position="296"/>
        <end position="316"/>
    </location>
</feature>
<evidence type="ECO:0008006" key="12">
    <source>
        <dbReference type="Google" id="ProtNLM"/>
    </source>
</evidence>
<dbReference type="SUPFAM" id="SSF49590">
    <property type="entry name" value="PHL pollen allergen"/>
    <property type="match status" value="1"/>
</dbReference>
<name>A0AAW1S246_9CHLO</name>
<dbReference type="Gene3D" id="2.60.40.760">
    <property type="entry name" value="Expansin, cellulose-binding-like domain"/>
    <property type="match status" value="1"/>
</dbReference>
<dbReference type="PROSITE" id="PS50843">
    <property type="entry name" value="EXPANSIN_CBD"/>
    <property type="match status" value="1"/>
</dbReference>
<dbReference type="InterPro" id="IPR009009">
    <property type="entry name" value="RlpA-like_DPBB"/>
</dbReference>
<feature type="domain" description="Expansin-like CBD" evidence="9">
    <location>
        <begin position="184"/>
        <end position="262"/>
    </location>
</feature>
<evidence type="ECO:0000259" key="8">
    <source>
        <dbReference type="PROSITE" id="PS50842"/>
    </source>
</evidence>
<evidence type="ECO:0000259" key="9">
    <source>
        <dbReference type="PROSITE" id="PS50843"/>
    </source>
</evidence>
<keyword evidence="5" id="KW-0472">Membrane</keyword>
<evidence type="ECO:0000256" key="6">
    <source>
        <dbReference type="SAM" id="MobiDB-lite"/>
    </source>
</evidence>
<evidence type="ECO:0000256" key="1">
    <source>
        <dbReference type="ARBA" id="ARBA00004170"/>
    </source>
</evidence>
<dbReference type="Pfam" id="PF03330">
    <property type="entry name" value="DPBB_1"/>
    <property type="match status" value="1"/>
</dbReference>
<evidence type="ECO:0000313" key="10">
    <source>
        <dbReference type="EMBL" id="KAK9839672.1"/>
    </source>
</evidence>
<dbReference type="Gene3D" id="2.40.40.10">
    <property type="entry name" value="RlpA-like domain"/>
    <property type="match status" value="1"/>
</dbReference>
<dbReference type="InterPro" id="IPR007117">
    <property type="entry name" value="Expansin_CBD"/>
</dbReference>
<sequence>MVLRSSIAAAALCTALLLTSALRESGAVPLSDWHDGIATNYGGAQDGMSPYSPSFGTSQGACGYGLLDKSQYPYWSVAALSLTNSFSVAGPSHACGMCFEIKCVDVGGAFAGRCSKDPNQRSVTVTITDVCPECESDHIDMQALTFNKIAPMEGGRINIQYRRVECTPPEPLKVNIHANVGVGGWLRIAVERAAGYGGISLVQMKGSDSDWMGMNNKYGQAWEVPVTPHLPWDFRFVSDDKQELTALHMIDSSGHVGEVPTGVQFALKVGGGGSRLSMQGDAMGGGSVGGSDMGSATGVATSAAASPSGSNPLVSSASLGASQQGAFTQAYAAGSANKAGSMLAGQSSASSQSYVTTCTQSPHITPAATT</sequence>
<dbReference type="GO" id="GO:0016020">
    <property type="term" value="C:membrane"/>
    <property type="evidence" value="ECO:0007669"/>
    <property type="project" value="UniProtKB-SubCell"/>
</dbReference>
<protein>
    <recommendedName>
        <fullName evidence="12">Expansin-like EG45 domain-containing protein</fullName>
    </recommendedName>
</protein>
<evidence type="ECO:0000256" key="3">
    <source>
        <dbReference type="ARBA" id="ARBA00005392"/>
    </source>
</evidence>
<keyword evidence="11" id="KW-1185">Reference proteome</keyword>
<dbReference type="PANTHER" id="PTHR31867">
    <property type="entry name" value="EXPANSIN-A15"/>
    <property type="match status" value="1"/>
</dbReference>
<dbReference type="AlphaFoldDB" id="A0AAW1S246"/>
<gene>
    <name evidence="10" type="ORF">WJX81_004788</name>
</gene>
<dbReference type="Proteomes" id="UP001445335">
    <property type="component" value="Unassembled WGS sequence"/>
</dbReference>